<dbReference type="Proteomes" id="UP000236319">
    <property type="component" value="Unassembled WGS sequence"/>
</dbReference>
<dbReference type="VEuPathDB" id="PiroplasmaDB:BOVATA_012530"/>
<feature type="compositionally biased region" description="Basic and acidic residues" evidence="1">
    <location>
        <begin position="98"/>
        <end position="108"/>
    </location>
</feature>
<dbReference type="GeneID" id="39873530"/>
<dbReference type="PROSITE" id="PS50280">
    <property type="entry name" value="SET"/>
    <property type="match status" value="1"/>
</dbReference>
<evidence type="ECO:0000259" key="2">
    <source>
        <dbReference type="PROSITE" id="PS50280"/>
    </source>
</evidence>
<feature type="domain" description="SET" evidence="2">
    <location>
        <begin position="721"/>
        <end position="846"/>
    </location>
</feature>
<dbReference type="PANTHER" id="PTHR46167:SF1">
    <property type="entry name" value="N-LYSINE METHYLTRANSFERASE KMT5A"/>
    <property type="match status" value="1"/>
</dbReference>
<dbReference type="OrthoDB" id="5560686at2759"/>
<feature type="compositionally biased region" description="Low complexity" evidence="1">
    <location>
        <begin position="16"/>
        <end position="28"/>
    </location>
</feature>
<evidence type="ECO:0000313" key="4">
    <source>
        <dbReference type="Proteomes" id="UP000236319"/>
    </source>
</evidence>
<dbReference type="RefSeq" id="XP_028866003.1">
    <property type="nucleotide sequence ID" value="XM_029010170.1"/>
</dbReference>
<name>A0A2H6K9U4_9APIC</name>
<keyword evidence="3" id="KW-0489">Methyltransferase</keyword>
<feature type="region of interest" description="Disordered" evidence="1">
    <location>
        <begin position="351"/>
        <end position="385"/>
    </location>
</feature>
<proteinExistence type="predicted"/>
<dbReference type="GO" id="GO:0006357">
    <property type="term" value="P:regulation of transcription by RNA polymerase II"/>
    <property type="evidence" value="ECO:0007669"/>
    <property type="project" value="TreeGrafter"/>
</dbReference>
<dbReference type="InterPro" id="IPR001214">
    <property type="entry name" value="SET_dom"/>
</dbReference>
<feature type="region of interest" description="Disordered" evidence="1">
    <location>
        <begin position="80"/>
        <end position="108"/>
    </location>
</feature>
<evidence type="ECO:0000313" key="3">
    <source>
        <dbReference type="EMBL" id="GBE59760.1"/>
    </source>
</evidence>
<dbReference type="SUPFAM" id="SSF82199">
    <property type="entry name" value="SET domain"/>
    <property type="match status" value="1"/>
</dbReference>
<organism evidence="3 4">
    <name type="scientific">Babesia ovata</name>
    <dbReference type="NCBI Taxonomy" id="189622"/>
    <lineage>
        <taxon>Eukaryota</taxon>
        <taxon>Sar</taxon>
        <taxon>Alveolata</taxon>
        <taxon>Apicomplexa</taxon>
        <taxon>Aconoidasida</taxon>
        <taxon>Piroplasmida</taxon>
        <taxon>Babesiidae</taxon>
        <taxon>Babesia</taxon>
    </lineage>
</organism>
<comment type="caution">
    <text evidence="3">The sequence shown here is derived from an EMBL/GenBank/DDBJ whole genome shotgun (WGS) entry which is preliminary data.</text>
</comment>
<sequence length="861" mass="96910">MFSDSKESTNDEFDFGRGSPSSGLSQSSVNCTPYLIPPSSCTVDRCSSQARSEVDSCEKVILTPNGVDSCPVTDELSIKAMDDDDGGDMHSTPTTMMKSEHAGQGDQQHAKIDEVNDDKVDSATDNDVVIRTPVLSRQASSKLRNGKAEEKLEVDTPMGISSFIKAARYGRRGEKFRLIWLPNPEVSSLMRVPSIAQLSDTRSASAERLYMVYTAGGMDILQDVSDIAGVERRPFETPFVILYSYSFKSMYFKVVSRVIGSCSNVTFEDNGDDTKILNEEDEVEVASRSKSKGASPATGYAFYRSCLYGLDDRKKPMRIKVSLRSIKDSELDMRAASVKNGVASTLRTALSSRASENEAEAKNSLQNSLVESMTRSEIRSSKDITSSRSLDSVQFDGGVPSSAESSTKRFIRAGRYGTWVYAPPTDHERDVDELVHGLPSVLLAELRRLLRLEDIAMLPQCNVSMVNPRIEAMIKHNFELYDRDEQQLTANVKRDLVEASNKEPNSIVMYNVGDNVISEGDILTVRFRTLYRGYAEEDTMKVYAKKYIELFFEMLSSLNVDDLPDLTMDIAQFCPNVFWNLALTGNFEENLKRLVPNMQVNTRKRRCNAAKNDSTATTKNKLLAFGRSNYSPEFDNNFVIMQNLLERDAQKKVAHLDKIREQQRDLNGMLLRSTVSKYLDADELISTVMDAEGFMLKSMQGLTPAQRTVVYKTYLKRGLYAPVRLDYIPAKGRAVFAAYDIAKGEFVVEYKGQIITEKMAKMRDQKYDKARSYKGSFVFYFRIQTKRYGIDATEEDITFGPARLINHSRRNPNVVPKALEIDGCPRLFFVAKRDIKSGEELLIDYGERDPSVIKENPWLMD</sequence>
<keyword evidence="4" id="KW-1185">Reference proteome</keyword>
<keyword evidence="3" id="KW-0808">Transferase</keyword>
<dbReference type="AlphaFoldDB" id="A0A2H6K9U4"/>
<dbReference type="SMART" id="SM00317">
    <property type="entry name" value="SET"/>
    <property type="match status" value="1"/>
</dbReference>
<dbReference type="Pfam" id="PF00856">
    <property type="entry name" value="SET"/>
    <property type="match status" value="1"/>
</dbReference>
<feature type="compositionally biased region" description="Polar residues" evidence="1">
    <location>
        <begin position="363"/>
        <end position="373"/>
    </location>
</feature>
<gene>
    <name evidence="3" type="ORF">BOVATA_012530</name>
</gene>
<dbReference type="GO" id="GO:0005634">
    <property type="term" value="C:nucleus"/>
    <property type="evidence" value="ECO:0007669"/>
    <property type="project" value="TreeGrafter"/>
</dbReference>
<dbReference type="GO" id="GO:0005700">
    <property type="term" value="C:polytene chromosome"/>
    <property type="evidence" value="ECO:0007669"/>
    <property type="project" value="TreeGrafter"/>
</dbReference>
<dbReference type="InterPro" id="IPR051760">
    <property type="entry name" value="KMT5A"/>
</dbReference>
<protein>
    <submittedName>
        <fullName evidence="3">Histone lysine methyltransferase SET8</fullName>
    </submittedName>
</protein>
<feature type="region of interest" description="Disordered" evidence="1">
    <location>
        <begin position="1"/>
        <end position="31"/>
    </location>
</feature>
<accession>A0A2H6K9U4</accession>
<dbReference type="GO" id="GO:0032259">
    <property type="term" value="P:methylation"/>
    <property type="evidence" value="ECO:0007669"/>
    <property type="project" value="UniProtKB-KW"/>
</dbReference>
<dbReference type="Gene3D" id="2.170.270.10">
    <property type="entry name" value="SET domain"/>
    <property type="match status" value="1"/>
</dbReference>
<dbReference type="InterPro" id="IPR046341">
    <property type="entry name" value="SET_dom_sf"/>
</dbReference>
<reference evidence="3 4" key="1">
    <citation type="journal article" date="2017" name="BMC Genomics">
        <title>Whole-genome assembly of Babesia ovata and comparative genomics between closely related pathogens.</title>
        <authorList>
            <person name="Yamagishi J."/>
            <person name="Asada M."/>
            <person name="Hakimi H."/>
            <person name="Tanaka T.Q."/>
            <person name="Sugimoto C."/>
            <person name="Kawazu S."/>
        </authorList>
    </citation>
    <scope>NUCLEOTIDE SEQUENCE [LARGE SCALE GENOMIC DNA]</scope>
    <source>
        <strain evidence="3 4">Miyake</strain>
    </source>
</reference>
<dbReference type="EMBL" id="BDSA01000001">
    <property type="protein sequence ID" value="GBE59760.1"/>
    <property type="molecule type" value="Genomic_DNA"/>
</dbReference>
<dbReference type="PANTHER" id="PTHR46167">
    <property type="entry name" value="N-LYSINE METHYLTRANSFERASE KMT5A"/>
    <property type="match status" value="1"/>
</dbReference>
<evidence type="ECO:0000256" key="1">
    <source>
        <dbReference type="SAM" id="MobiDB-lite"/>
    </source>
</evidence>
<dbReference type="GO" id="GO:0042799">
    <property type="term" value="F:histone H4K20 methyltransferase activity"/>
    <property type="evidence" value="ECO:0007669"/>
    <property type="project" value="TreeGrafter"/>
</dbReference>